<dbReference type="AlphaFoldDB" id="A0A9W9ZCM2"/>
<evidence type="ECO:0000313" key="3">
    <source>
        <dbReference type="Proteomes" id="UP001163046"/>
    </source>
</evidence>
<proteinExistence type="predicted"/>
<evidence type="ECO:0000313" key="2">
    <source>
        <dbReference type="EMBL" id="KAJ7378544.1"/>
    </source>
</evidence>
<name>A0A9W9ZCM2_9CNID</name>
<feature type="region of interest" description="Disordered" evidence="1">
    <location>
        <begin position="36"/>
        <end position="107"/>
    </location>
</feature>
<dbReference type="EMBL" id="MU826365">
    <property type="protein sequence ID" value="KAJ7378544.1"/>
    <property type="molecule type" value="Genomic_DNA"/>
</dbReference>
<dbReference type="Proteomes" id="UP001163046">
    <property type="component" value="Unassembled WGS sequence"/>
</dbReference>
<feature type="compositionally biased region" description="Basic residues" evidence="1">
    <location>
        <begin position="81"/>
        <end position="107"/>
    </location>
</feature>
<protein>
    <submittedName>
        <fullName evidence="2">Uncharacterized protein</fullName>
    </submittedName>
</protein>
<accession>A0A9W9ZCM2</accession>
<evidence type="ECO:0000256" key="1">
    <source>
        <dbReference type="SAM" id="MobiDB-lite"/>
    </source>
</evidence>
<reference evidence="2" key="1">
    <citation type="submission" date="2023-01" db="EMBL/GenBank/DDBJ databases">
        <title>Genome assembly of the deep-sea coral Lophelia pertusa.</title>
        <authorList>
            <person name="Herrera S."/>
            <person name="Cordes E."/>
        </authorList>
    </citation>
    <scope>NUCLEOTIDE SEQUENCE</scope>
    <source>
        <strain evidence="2">USNM1676648</strain>
        <tissue evidence="2">Polyp</tissue>
    </source>
</reference>
<sequence>MSEIAAGDVLKTPQEIYLNQQSELKARTTAVEKVLSNQPVGKLPSSSCPNTSSSSSSPTERGFWPQEGDSEDQDTQSDARKMKRSRSCLSKSKRRRSPGTSTRRARM</sequence>
<gene>
    <name evidence="2" type="ORF">OS493_022529</name>
</gene>
<keyword evidence="3" id="KW-1185">Reference proteome</keyword>
<feature type="compositionally biased region" description="Low complexity" evidence="1">
    <location>
        <begin position="44"/>
        <end position="58"/>
    </location>
</feature>
<organism evidence="2 3">
    <name type="scientific">Desmophyllum pertusum</name>
    <dbReference type="NCBI Taxonomy" id="174260"/>
    <lineage>
        <taxon>Eukaryota</taxon>
        <taxon>Metazoa</taxon>
        <taxon>Cnidaria</taxon>
        <taxon>Anthozoa</taxon>
        <taxon>Hexacorallia</taxon>
        <taxon>Scleractinia</taxon>
        <taxon>Caryophylliina</taxon>
        <taxon>Caryophylliidae</taxon>
        <taxon>Desmophyllum</taxon>
    </lineage>
</organism>
<comment type="caution">
    <text evidence="2">The sequence shown here is derived from an EMBL/GenBank/DDBJ whole genome shotgun (WGS) entry which is preliminary data.</text>
</comment>